<dbReference type="RefSeq" id="WP_377210863.1">
    <property type="nucleotide sequence ID" value="NZ_JBHTJV010000002.1"/>
</dbReference>
<evidence type="ECO:0000313" key="2">
    <source>
        <dbReference type="EMBL" id="MFD0915012.1"/>
    </source>
</evidence>
<feature type="domain" description="Helix-turn-helix" evidence="1">
    <location>
        <begin position="17"/>
        <end position="66"/>
    </location>
</feature>
<comment type="caution">
    <text evidence="2">The sequence shown here is derived from an EMBL/GenBank/DDBJ whole genome shotgun (WGS) entry which is preliminary data.</text>
</comment>
<reference evidence="3" key="1">
    <citation type="journal article" date="2019" name="Int. J. Syst. Evol. Microbiol.">
        <title>The Global Catalogue of Microorganisms (GCM) 10K type strain sequencing project: providing services to taxonomists for standard genome sequencing and annotation.</title>
        <authorList>
            <consortium name="The Broad Institute Genomics Platform"/>
            <consortium name="The Broad Institute Genome Sequencing Center for Infectious Disease"/>
            <person name="Wu L."/>
            <person name="Ma J."/>
        </authorList>
    </citation>
    <scope>NUCLEOTIDE SEQUENCE [LARGE SCALE GENOMIC DNA]</scope>
    <source>
        <strain evidence="3">CCUG 60023</strain>
    </source>
</reference>
<dbReference type="Pfam" id="PF12728">
    <property type="entry name" value="HTH_17"/>
    <property type="match status" value="1"/>
</dbReference>
<evidence type="ECO:0000313" key="3">
    <source>
        <dbReference type="Proteomes" id="UP001597101"/>
    </source>
</evidence>
<organism evidence="2 3">
    <name type="scientific">Pseudahrensia aquimaris</name>
    <dbReference type="NCBI Taxonomy" id="744461"/>
    <lineage>
        <taxon>Bacteria</taxon>
        <taxon>Pseudomonadati</taxon>
        <taxon>Pseudomonadota</taxon>
        <taxon>Alphaproteobacteria</taxon>
        <taxon>Hyphomicrobiales</taxon>
        <taxon>Ahrensiaceae</taxon>
        <taxon>Pseudahrensia</taxon>
    </lineage>
</organism>
<dbReference type="InterPro" id="IPR009061">
    <property type="entry name" value="DNA-bd_dom_put_sf"/>
</dbReference>
<protein>
    <submittedName>
        <fullName evidence="2">Helix-turn-helix transcriptional regulator</fullName>
    </submittedName>
</protein>
<dbReference type="InterPro" id="IPR041657">
    <property type="entry name" value="HTH_17"/>
</dbReference>
<evidence type="ECO:0000259" key="1">
    <source>
        <dbReference type="Pfam" id="PF12728"/>
    </source>
</evidence>
<gene>
    <name evidence="2" type="ORF">ACFQ14_01170</name>
</gene>
<dbReference type="EMBL" id="JBHTJV010000002">
    <property type="protein sequence ID" value="MFD0915012.1"/>
    <property type="molecule type" value="Genomic_DNA"/>
</dbReference>
<dbReference type="SUPFAM" id="SSF46955">
    <property type="entry name" value="Putative DNA-binding domain"/>
    <property type="match status" value="1"/>
</dbReference>
<name>A0ABW3FF30_9HYPH</name>
<keyword evidence="3" id="KW-1185">Reference proteome</keyword>
<dbReference type="Proteomes" id="UP001597101">
    <property type="component" value="Unassembled WGS sequence"/>
</dbReference>
<accession>A0ABW3FF30</accession>
<sequence length="75" mass="8361">MTQPSSTDLTSSNDRLVTRKEAAAFLGFTPKTLANWASSGEGPDFILIRNRARYKISNLYRWIEEKGKDGINLAA</sequence>
<proteinExistence type="predicted"/>